<dbReference type="Proteomes" id="UP000045039">
    <property type="component" value="Unassembled WGS sequence"/>
</dbReference>
<reference evidence="3" key="7">
    <citation type="submission" date="2020-01" db="EMBL/GenBank/DDBJ databases">
        <title>Bacteria Cultured from War Wounds Associated with the Conflict in Eastern Ukraine.</title>
        <authorList>
            <person name="Snesrud E."/>
            <person name="Galac M.R."/>
            <person name="Mc Gann P."/>
            <person name="Valentine K."/>
            <person name="Viacheslav K."/>
        </authorList>
    </citation>
    <scope>NUCLEOTIDE SEQUENCE</scope>
    <source>
        <strain evidence="3">VNMU148</strain>
    </source>
</reference>
<dbReference type="EMBL" id="CVVU01000207">
    <property type="protein sequence ID" value="CRP12687.1"/>
    <property type="molecule type" value="Genomic_DNA"/>
</dbReference>
<reference evidence="4 8" key="3">
    <citation type="submission" date="2017-05" db="EMBL/GenBank/DDBJ databases">
        <authorList>
            <person name="Song R."/>
            <person name="Chenine A.L."/>
            <person name="Ruprecht R.M."/>
        </authorList>
    </citation>
    <scope>NUCLEOTIDE SEQUENCE [LARGE SCALE GENOMIC DNA]</scope>
    <source>
        <strain evidence="4 8">S567_C10_BS</strain>
    </source>
</reference>
<accession>A0A1S1CAE0</accession>
<dbReference type="KEGG" id="paeb:NCGM1900_0085"/>
<dbReference type="EMBL" id="NSNE01000019">
    <property type="protein sequence ID" value="RPM08629.1"/>
    <property type="molecule type" value="Genomic_DNA"/>
</dbReference>
<dbReference type="PIRSF" id="PIRSF028304">
    <property type="entry name" value="UCP028304"/>
    <property type="match status" value="1"/>
</dbReference>
<reference evidence="5 9" key="4">
    <citation type="submission" date="2017-08" db="EMBL/GenBank/DDBJ databases">
        <authorList>
            <person name="Feschi L."/>
            <person name="Jeukens J."/>
            <person name="Emond-Rheault J.-G."/>
            <person name="Kukavica-Ibrulj I."/>
            <person name="Boyle B."/>
            <person name="Levesque R.C."/>
        </authorList>
    </citation>
    <scope>NUCLEOTIDE SEQUENCE [LARGE SCALE GENOMIC DNA]</scope>
    <source>
        <strain evidence="5 9">PA-W36</strain>
    </source>
</reference>
<evidence type="ECO:0000313" key="9">
    <source>
        <dbReference type="Proteomes" id="UP000284767"/>
    </source>
</evidence>
<evidence type="ECO:0000313" key="5">
    <source>
        <dbReference type="EMBL" id="RPM08629.1"/>
    </source>
</evidence>
<dbReference type="EMBL" id="WOAD01000005">
    <property type="protein sequence ID" value="MUI35058.1"/>
    <property type="molecule type" value="Genomic_DNA"/>
</dbReference>
<reference evidence="7" key="1">
    <citation type="submission" date="2015-06" db="EMBL/GenBank/DDBJ databases">
        <authorList>
            <person name="Radhakrishnan Rajesh"/>
            <person name="Underwood Anthony"/>
            <person name="Al-Shahib Ali"/>
        </authorList>
    </citation>
    <scope>NUCLEOTIDE SEQUENCE [LARGE SCALE GENOMIC DNA]</scope>
    <source>
        <strain evidence="7">P19_London_7_VIM_2_05_10</strain>
    </source>
</reference>
<dbReference type="RefSeq" id="WP_003083676.1">
    <property type="nucleotide sequence ID" value="NZ_AP014622.1"/>
</dbReference>
<reference evidence="5 9" key="5">
    <citation type="submission" date="2019-01" db="EMBL/GenBank/DDBJ databases">
        <title>The Pseudomonas aeruginosa pan-genome provides new insights on its population structure, horizontal gene transfer and pathogenicity.</title>
        <authorList>
            <person name="Freschi L."/>
            <person name="Vincent A.T."/>
            <person name="Jeukens J."/>
            <person name="Emond-Rheault J.-G."/>
            <person name="Kukavica-Ibrulj I."/>
            <person name="Dupont M.-J."/>
            <person name="Charette S.J."/>
            <person name="Boyle B."/>
            <person name="Levesque R.C."/>
        </authorList>
    </citation>
    <scope>NUCLEOTIDE SEQUENCE [LARGE SCALE GENOMIC DNA]</scope>
    <source>
        <strain evidence="5 9">PA-W36</strain>
    </source>
</reference>
<sequence length="619" mass="69401">MNPRLLEYYNQELQHIRESAAEFAEEFPKIAGRLSLSGFECADPYVERLLEGFAYLTARVQLKLDAEYPTFTHNLLEIAYPHYLAPTPSMTVVQLRPDPNEGALSSGFSVERGASLRGQLGPDDQTACEYRTAHPVTLWPLEVAQADYFGNPAAVLGRLAASEPRAKAGLRIRLRSGAGIPFDSLSLDALPLYLHGADEQPYRLYEQLLGNACAVFVRAPDNAWVERLPTSSLRARGFDDEDALLPVVPRAFQGYRLLQEYFALPARFLFVEFSGLNRALRRCHGEELELVVLFGKHDQRLEGTVDAEQLVPFCTPAINLFPRRCDRIHLSDRVNEHHVIVDRTRPLDFEVHSLQQVSGHGSGPEQPFQPFYAVRDPARYGREQAYFSVRREPRVLSSKQRRKGPRSTYVGSETFVALVDANQAPYRHDLRQLGIAALCTNRDLPLFMPIGAHKSDFTLEDSAPVMQVRCLAGPSRPRASRAHDASAWRLISQLSLNYLSLAERGQGAAALRELLRLYGDSGDPALQLQIEGLREVSSKPCTRRLPMPGPIVFGRGLEITLDFDENAFRGTGVFLLGAVFERFLARYVSINSFTETVLRTGERGEVMRWQAKPGSRPNL</sequence>
<dbReference type="Proteomes" id="UP000433532">
    <property type="component" value="Unassembled WGS sequence"/>
</dbReference>
<evidence type="ECO:0000313" key="6">
    <source>
        <dbReference type="EMBL" id="WOS78235.1"/>
    </source>
</evidence>
<dbReference type="Proteomes" id="UP001297540">
    <property type="component" value="Chromosome"/>
</dbReference>
<evidence type="ECO:0000313" key="3">
    <source>
        <dbReference type="EMBL" id="MZZ16097.1"/>
    </source>
</evidence>
<evidence type="ECO:0000313" key="10">
    <source>
        <dbReference type="Proteomes" id="UP000433532"/>
    </source>
</evidence>
<gene>
    <name evidence="2" type="primary">tssF</name>
    <name evidence="5" type="synonym">vasA</name>
    <name evidence="4" type="ORF">CAZ10_15630</name>
    <name evidence="2" type="ORF">GNQ48_08570</name>
    <name evidence="3" type="ORF">GUL26_27910</name>
    <name evidence="5" type="ORF">IPC1295_26180</name>
    <name evidence="6" type="ORF">L4V69_03635</name>
    <name evidence="1" type="ORF">PAERUG_P19_London_7_VIM_2_05_10_03514</name>
</gene>
<evidence type="ECO:0000313" key="7">
    <source>
        <dbReference type="Proteomes" id="UP000045039"/>
    </source>
</evidence>
<dbReference type="OMA" id="GEIMRWK"/>
<reference evidence="6" key="9">
    <citation type="submission" date="2023-10" db="EMBL/GenBank/DDBJ databases">
        <title>Pathogen: clinical or host-associated sample.</title>
        <authorList>
            <person name="Hergert J."/>
            <person name="Casey R."/>
            <person name="Wagner J."/>
            <person name="Young E.L."/>
            <person name="Oakeson K.F."/>
        </authorList>
    </citation>
    <scope>NUCLEOTIDE SEQUENCE</scope>
    <source>
        <strain evidence="6">2021CK-01020</strain>
    </source>
</reference>
<accession>A0A069QCE5</accession>
<protein>
    <submittedName>
        <fullName evidence="2">Type VI secretion system baseplate subunit TssF</fullName>
    </submittedName>
    <submittedName>
        <fullName evidence="4">Type VI secretion system protein ImpG</fullName>
    </submittedName>
</protein>
<evidence type="ECO:0000313" key="4">
    <source>
        <dbReference type="EMBL" id="OTI61305.1"/>
    </source>
</evidence>
<dbReference type="NCBIfam" id="TIGR03359">
    <property type="entry name" value="VI_chp_6"/>
    <property type="match status" value="1"/>
</dbReference>
<dbReference type="Proteomes" id="UP000194857">
    <property type="component" value="Unassembled WGS sequence"/>
</dbReference>
<reference evidence="6" key="8">
    <citation type="submission" date="2023-06" db="EMBL/GenBank/DDBJ databases">
        <authorList>
            <consortium name="Clinical and Environmental Microbiology Branch: Whole genome sequencing antimicrobial resistance pathogens in the healthcare setting"/>
        </authorList>
    </citation>
    <scope>NUCLEOTIDE SEQUENCE</scope>
    <source>
        <strain evidence="6">2021CK-01020</strain>
    </source>
</reference>
<reference evidence="2 10" key="6">
    <citation type="submission" date="2019-11" db="EMBL/GenBank/DDBJ databases">
        <title>Genomes of ocular Pseudomonas aeruginosa isolates.</title>
        <authorList>
            <person name="Khan M."/>
            <person name="Rice S.A."/>
            <person name="Willcox M.D.P."/>
            <person name="Stapleton F."/>
        </authorList>
    </citation>
    <scope>NUCLEOTIDE SEQUENCE [LARGE SCALE GENOMIC DNA]</scope>
    <source>
        <strain evidence="2 10">PA221</strain>
    </source>
</reference>
<dbReference type="Proteomes" id="UP000644192">
    <property type="component" value="Unassembled WGS sequence"/>
</dbReference>
<dbReference type="EMBL" id="CP136986">
    <property type="protein sequence ID" value="WOS78235.1"/>
    <property type="molecule type" value="Genomic_DNA"/>
</dbReference>
<dbReference type="InterPro" id="IPR010272">
    <property type="entry name" value="T6SS_TssF"/>
</dbReference>
<dbReference type="PANTHER" id="PTHR35370">
    <property type="entry name" value="CYTOPLASMIC PROTEIN-RELATED-RELATED"/>
    <property type="match status" value="1"/>
</dbReference>
<proteinExistence type="predicted"/>
<dbReference type="PANTHER" id="PTHR35370:SF1">
    <property type="entry name" value="TYPE VI SECRETION SYSTEM COMPONENT TSSF1"/>
    <property type="match status" value="1"/>
</dbReference>
<evidence type="ECO:0000313" key="1">
    <source>
        <dbReference type="EMBL" id="CRP12687.1"/>
    </source>
</evidence>
<name>A0A069QCE5_PSEAI</name>
<evidence type="ECO:0000313" key="8">
    <source>
        <dbReference type="Proteomes" id="UP000194857"/>
    </source>
</evidence>
<dbReference type="Pfam" id="PF05947">
    <property type="entry name" value="T6SS_TssF"/>
    <property type="match status" value="1"/>
</dbReference>
<dbReference type="Proteomes" id="UP000284767">
    <property type="component" value="Unassembled WGS sequence"/>
</dbReference>
<organism evidence="4 8">
    <name type="scientific">Pseudomonas aeruginosa</name>
    <dbReference type="NCBI Taxonomy" id="287"/>
    <lineage>
        <taxon>Bacteria</taxon>
        <taxon>Pseudomonadati</taxon>
        <taxon>Pseudomonadota</taxon>
        <taxon>Gammaproteobacteria</taxon>
        <taxon>Pseudomonadales</taxon>
        <taxon>Pseudomonadaceae</taxon>
        <taxon>Pseudomonas</taxon>
    </lineage>
</organism>
<reference evidence="1" key="2">
    <citation type="submission" date="2015-06" db="EMBL/GenBank/DDBJ databases">
        <authorList>
            <person name="Radhakrishnan R."/>
            <person name="Underwood A."/>
            <person name="Al-Shahib A."/>
        </authorList>
    </citation>
    <scope>NUCLEOTIDE SEQUENCE</scope>
    <source>
        <strain evidence="1">P19_London_7_VIM_2_05_10</strain>
    </source>
</reference>
<dbReference type="EMBL" id="NFFZ01000007">
    <property type="protein sequence ID" value="OTI61305.1"/>
    <property type="molecule type" value="Genomic_DNA"/>
</dbReference>
<evidence type="ECO:0000313" key="2">
    <source>
        <dbReference type="EMBL" id="MUI35058.1"/>
    </source>
</evidence>
<dbReference type="EMBL" id="WXZT01000025">
    <property type="protein sequence ID" value="MZZ16097.1"/>
    <property type="molecule type" value="Genomic_DNA"/>
</dbReference>
<dbReference type="AlphaFoldDB" id="A0A069QCE5"/>